<dbReference type="Proteomes" id="UP001140234">
    <property type="component" value="Unassembled WGS sequence"/>
</dbReference>
<protein>
    <submittedName>
        <fullName evidence="1">Acyl-CoA-binding protein (ACBP)/diazepam binding inhibitor (DBI)/endozepine (EP)</fullName>
    </submittedName>
</protein>
<reference evidence="1" key="1">
    <citation type="submission" date="2022-07" db="EMBL/GenBank/DDBJ databases">
        <title>Phylogenomic reconstructions and comparative analyses of Kickxellomycotina fungi.</title>
        <authorList>
            <person name="Reynolds N.K."/>
            <person name="Stajich J.E."/>
            <person name="Barry K."/>
            <person name="Grigoriev I.V."/>
            <person name="Crous P."/>
            <person name="Smith M.E."/>
        </authorList>
    </citation>
    <scope>NUCLEOTIDE SEQUENCE</scope>
    <source>
        <strain evidence="1">CBS 109366</strain>
    </source>
</reference>
<sequence length="106" mass="11966">MADAKAPELKEATPELKEVTPDLKKAFDTAAEDVKELPKAPSQDEQLTLYGLFKQANEGDNTKPKPGMFDLKAKYKWEAYEKLKGKAEAQAMKEYIDFVKKLQDKA</sequence>
<name>A0ACC1JW62_9FUNG</name>
<dbReference type="EMBL" id="JANBUJ010001159">
    <property type="protein sequence ID" value="KAJ2768497.1"/>
    <property type="molecule type" value="Genomic_DNA"/>
</dbReference>
<gene>
    <name evidence="1" type="primary">ACB1</name>
    <name evidence="1" type="ORF">IWQ57_003513</name>
</gene>
<keyword evidence="2" id="KW-1185">Reference proteome</keyword>
<evidence type="ECO:0000313" key="2">
    <source>
        <dbReference type="Proteomes" id="UP001140234"/>
    </source>
</evidence>
<accession>A0ACC1JW62</accession>
<organism evidence="1 2">
    <name type="scientific">Coemansia nantahalensis</name>
    <dbReference type="NCBI Taxonomy" id="2789366"/>
    <lineage>
        <taxon>Eukaryota</taxon>
        <taxon>Fungi</taxon>
        <taxon>Fungi incertae sedis</taxon>
        <taxon>Zoopagomycota</taxon>
        <taxon>Kickxellomycotina</taxon>
        <taxon>Kickxellomycetes</taxon>
        <taxon>Kickxellales</taxon>
        <taxon>Kickxellaceae</taxon>
        <taxon>Coemansia</taxon>
    </lineage>
</organism>
<proteinExistence type="predicted"/>
<evidence type="ECO:0000313" key="1">
    <source>
        <dbReference type="EMBL" id="KAJ2768497.1"/>
    </source>
</evidence>
<comment type="caution">
    <text evidence="1">The sequence shown here is derived from an EMBL/GenBank/DDBJ whole genome shotgun (WGS) entry which is preliminary data.</text>
</comment>